<dbReference type="PANTHER" id="PTHR21028">
    <property type="entry name" value="SI:CH211-156B7.4"/>
    <property type="match status" value="1"/>
</dbReference>
<protein>
    <recommendedName>
        <fullName evidence="1">CYTH domain-containing protein</fullName>
    </recommendedName>
</protein>
<evidence type="ECO:0000259" key="1">
    <source>
        <dbReference type="PROSITE" id="PS51707"/>
    </source>
</evidence>
<dbReference type="PANTHER" id="PTHR21028:SF2">
    <property type="entry name" value="CYTH DOMAIN-CONTAINING PROTEIN"/>
    <property type="match status" value="1"/>
</dbReference>
<dbReference type="Gene3D" id="2.40.320.10">
    <property type="entry name" value="Hypothetical Protein Pfu-838710-001"/>
    <property type="match status" value="1"/>
</dbReference>
<dbReference type="GO" id="GO:0016462">
    <property type="term" value="F:pyrophosphatase activity"/>
    <property type="evidence" value="ECO:0007669"/>
    <property type="project" value="UniProtKB-ARBA"/>
</dbReference>
<comment type="caution">
    <text evidence="2">The sequence shown here is derived from an EMBL/GenBank/DDBJ whole genome shotgun (WGS) entry which is preliminary data.</text>
</comment>
<sequence length="168" mass="19134">MPRNVEVKAKLRDLDRTVSIVKDLCKSDGIQLIQEDVFFEATKCRLKLRTIQDRTTSQLISYSREDTPGAKISDYKICEVPNREDLLQVLSSSLGIKGIVKKKRQLFLYGQTRIHIDTVEGLGNFLELEVVLQDSQGFSDGNKILQDLLNKLNIEEEDLMVGAYIDLM</sequence>
<gene>
    <name evidence="2" type="ORF">PYX00_006046</name>
</gene>
<dbReference type="PROSITE" id="PS51707">
    <property type="entry name" value="CYTH"/>
    <property type="match status" value="1"/>
</dbReference>
<dbReference type="AlphaFoldDB" id="A0AAW2HTV7"/>
<dbReference type="Pfam" id="PF01928">
    <property type="entry name" value="CYTH"/>
    <property type="match status" value="1"/>
</dbReference>
<dbReference type="InterPro" id="IPR008173">
    <property type="entry name" value="Adenylyl_cyclase_CyaB"/>
</dbReference>
<dbReference type="InterPro" id="IPR023577">
    <property type="entry name" value="CYTH_domain"/>
</dbReference>
<dbReference type="CDD" id="cd07890">
    <property type="entry name" value="CYTH-like_AC_IV-like"/>
    <property type="match status" value="1"/>
</dbReference>
<accession>A0AAW2HTV7</accession>
<feature type="domain" description="CYTH" evidence="1">
    <location>
        <begin position="2"/>
        <end position="168"/>
    </location>
</feature>
<name>A0AAW2HTV7_9NEOP</name>
<dbReference type="EMBL" id="JARGDH010000003">
    <property type="protein sequence ID" value="KAL0273360.1"/>
    <property type="molecule type" value="Genomic_DNA"/>
</dbReference>
<dbReference type="SUPFAM" id="SSF55154">
    <property type="entry name" value="CYTH-like phosphatases"/>
    <property type="match status" value="1"/>
</dbReference>
<dbReference type="InterPro" id="IPR033469">
    <property type="entry name" value="CYTH-like_dom_sf"/>
</dbReference>
<dbReference type="SMART" id="SM01118">
    <property type="entry name" value="CYTH"/>
    <property type="match status" value="1"/>
</dbReference>
<proteinExistence type="predicted"/>
<organism evidence="2">
    <name type="scientific">Menopon gallinae</name>
    <name type="common">poultry shaft louse</name>
    <dbReference type="NCBI Taxonomy" id="328185"/>
    <lineage>
        <taxon>Eukaryota</taxon>
        <taxon>Metazoa</taxon>
        <taxon>Ecdysozoa</taxon>
        <taxon>Arthropoda</taxon>
        <taxon>Hexapoda</taxon>
        <taxon>Insecta</taxon>
        <taxon>Pterygota</taxon>
        <taxon>Neoptera</taxon>
        <taxon>Paraneoptera</taxon>
        <taxon>Psocodea</taxon>
        <taxon>Troctomorpha</taxon>
        <taxon>Phthiraptera</taxon>
        <taxon>Amblycera</taxon>
        <taxon>Menoponidae</taxon>
        <taxon>Menopon</taxon>
    </lineage>
</organism>
<reference evidence="2" key="1">
    <citation type="journal article" date="2024" name="Gigascience">
        <title>Chromosome-level genome of the poultry shaft louse Menopon gallinae provides insight into the host-switching and adaptive evolution of parasitic lice.</title>
        <authorList>
            <person name="Xu Y."/>
            <person name="Ma L."/>
            <person name="Liu S."/>
            <person name="Liang Y."/>
            <person name="Liu Q."/>
            <person name="He Z."/>
            <person name="Tian L."/>
            <person name="Duan Y."/>
            <person name="Cai W."/>
            <person name="Li H."/>
            <person name="Song F."/>
        </authorList>
    </citation>
    <scope>NUCLEOTIDE SEQUENCE</scope>
    <source>
        <strain evidence="2">Cailab_2023a</strain>
    </source>
</reference>
<evidence type="ECO:0000313" key="2">
    <source>
        <dbReference type="EMBL" id="KAL0273360.1"/>
    </source>
</evidence>